<dbReference type="GO" id="GO:0004556">
    <property type="term" value="F:alpha-amylase activity"/>
    <property type="evidence" value="ECO:0007669"/>
    <property type="project" value="UniProtKB-UniRule"/>
</dbReference>
<dbReference type="AlphaFoldDB" id="A0A7K1J321"/>
<keyword evidence="6" id="KW-0479">Metal-binding</keyword>
<feature type="domain" description="Glycosyl hydrolase family 13 catalytic" evidence="15">
    <location>
        <begin position="43"/>
        <end position="423"/>
    </location>
</feature>
<dbReference type="Gene3D" id="3.20.20.80">
    <property type="entry name" value="Glycosidases"/>
    <property type="match status" value="1"/>
</dbReference>
<evidence type="ECO:0000256" key="3">
    <source>
        <dbReference type="ARBA" id="ARBA00008061"/>
    </source>
</evidence>
<dbReference type="EC" id="3.2.1.1" evidence="4 12"/>
<evidence type="ECO:0000256" key="12">
    <source>
        <dbReference type="RuleBase" id="RU361134"/>
    </source>
</evidence>
<comment type="catalytic activity">
    <reaction evidence="1 12">
        <text>Endohydrolysis of (1-&gt;4)-alpha-D-glucosidic linkages in polysaccharides containing three or more (1-&gt;4)-alpha-linked D-glucose units.</text>
        <dbReference type="EC" id="3.2.1.1"/>
    </reaction>
</comment>
<evidence type="ECO:0000256" key="10">
    <source>
        <dbReference type="ARBA" id="ARBA00023295"/>
    </source>
</evidence>
<dbReference type="InterPro" id="IPR006048">
    <property type="entry name" value="A-amylase/branching_C"/>
</dbReference>
<accession>A0A7K1J321</accession>
<evidence type="ECO:0000256" key="8">
    <source>
        <dbReference type="ARBA" id="ARBA00022837"/>
    </source>
</evidence>
<dbReference type="SUPFAM" id="SSF51445">
    <property type="entry name" value="(Trans)glycosidases"/>
    <property type="match status" value="1"/>
</dbReference>
<sequence>MTKKNHAVTRSIAVLACSAMIIPVVSACGARDTGSAELPKKTDVQVIAFQQTWNSIAKECTNTYGPEGVAYVEISPPQESIKGTQWWTSYQPVSYKLDSKLGTEAEFKNMISQCKAAGVGIIADVVLNQTTGTDSSNGVQTGVAGTKYNASTGWYPGFTGSDDQYPQGLNASDFHDYENGAAISDYNDQQEVQEGRLSSMWDFNTSSAKVQDIQSDYLATLWKLGIRAFRMDAVKHIKNTDMAAIKAQMAKKVGVSADEIYWIQEVIGNAGEAKGIQPSNYFDTGTVTQFAYMSNLTTNLRGSINGLSDLNERLGSTKRNPYAIPTKLANVFVTNWDTARNGQAITYKDGKTYQLANAFSLAYDYGTPRLLSDYKFTDNDAGAPGATDTKVPDVDFNTACATNSGDWNCQQRWTSTRGMVAFHNYVHGTTVSGWQEANENVVAFSRGAKGFIAINNSASSADVEFTTDMPDGEYCDVYATQDCSKTVKVRKSKVKTTVPAQSAIAIYAGSTAKTHPASTVAVDPSTPSDE</sequence>
<dbReference type="GO" id="GO:0046872">
    <property type="term" value="F:metal ion binding"/>
    <property type="evidence" value="ECO:0007669"/>
    <property type="project" value="UniProtKB-KW"/>
</dbReference>
<keyword evidence="8" id="KW-0106">Calcium</keyword>
<dbReference type="InterPro" id="IPR006047">
    <property type="entry name" value="GH13_cat_dom"/>
</dbReference>
<name>A0A7K1J321_9BIFI</name>
<organism evidence="16 17">
    <name type="scientific">Bifidobacterium canis</name>
    <dbReference type="NCBI Taxonomy" id="2610880"/>
    <lineage>
        <taxon>Bacteria</taxon>
        <taxon>Bacillati</taxon>
        <taxon>Actinomycetota</taxon>
        <taxon>Actinomycetes</taxon>
        <taxon>Bifidobacteriales</taxon>
        <taxon>Bifidobacteriaceae</taxon>
        <taxon>Bifidobacterium</taxon>
    </lineage>
</organism>
<dbReference type="Pfam" id="PF02806">
    <property type="entry name" value="Alpha-amylase_C"/>
    <property type="match status" value="1"/>
</dbReference>
<keyword evidence="17" id="KW-1185">Reference proteome</keyword>
<dbReference type="PROSITE" id="PS51257">
    <property type="entry name" value="PROKAR_LIPOPROTEIN"/>
    <property type="match status" value="1"/>
</dbReference>
<dbReference type="SMART" id="SM00642">
    <property type="entry name" value="Aamy"/>
    <property type="match status" value="1"/>
</dbReference>
<dbReference type="Gene3D" id="2.60.40.1180">
    <property type="entry name" value="Golgi alpha-mannosidase II"/>
    <property type="match status" value="1"/>
</dbReference>
<evidence type="ECO:0000256" key="11">
    <source>
        <dbReference type="RuleBase" id="RU003615"/>
    </source>
</evidence>
<evidence type="ECO:0000256" key="6">
    <source>
        <dbReference type="ARBA" id="ARBA00022723"/>
    </source>
</evidence>
<proteinExistence type="inferred from homology"/>
<keyword evidence="10 12" id="KW-0326">Glycosidase</keyword>
<evidence type="ECO:0000256" key="5">
    <source>
        <dbReference type="ARBA" id="ARBA00017303"/>
    </source>
</evidence>
<dbReference type="InterPro" id="IPR017853">
    <property type="entry name" value="GH"/>
</dbReference>
<evidence type="ECO:0000256" key="9">
    <source>
        <dbReference type="ARBA" id="ARBA00023277"/>
    </source>
</evidence>
<evidence type="ECO:0000313" key="16">
    <source>
        <dbReference type="EMBL" id="MUH59058.1"/>
    </source>
</evidence>
<dbReference type="SMART" id="SM00632">
    <property type="entry name" value="Aamy_C"/>
    <property type="match status" value="1"/>
</dbReference>
<dbReference type="InterPro" id="IPR031319">
    <property type="entry name" value="A-amylase_C"/>
</dbReference>
<dbReference type="Pfam" id="PF00128">
    <property type="entry name" value="Alpha-amylase"/>
    <property type="match status" value="1"/>
</dbReference>
<evidence type="ECO:0000259" key="15">
    <source>
        <dbReference type="SMART" id="SM00642"/>
    </source>
</evidence>
<dbReference type="Proteomes" id="UP000487882">
    <property type="component" value="Unassembled WGS sequence"/>
</dbReference>
<dbReference type="InterPro" id="IPR006046">
    <property type="entry name" value="Alpha_amylase"/>
</dbReference>
<dbReference type="SUPFAM" id="SSF51011">
    <property type="entry name" value="Glycosyl hydrolase domain"/>
    <property type="match status" value="1"/>
</dbReference>
<reference evidence="16 17" key="1">
    <citation type="submission" date="2019-09" db="EMBL/GenBank/DDBJ databases">
        <title>Bifidobacterium canis sp. nov., isolated from the digestive tract of German Shepherd dog puppy.</title>
        <authorList>
            <person name="Bunesova V."/>
        </authorList>
    </citation>
    <scope>NUCLEOTIDE SEQUENCE [LARGE SCALE GENOMIC DNA]</scope>
    <source>
        <strain evidence="16 17">GSD1FS</strain>
    </source>
</reference>
<dbReference type="EMBL" id="WNLP01000001">
    <property type="protein sequence ID" value="MUH59058.1"/>
    <property type="molecule type" value="Genomic_DNA"/>
</dbReference>
<evidence type="ECO:0000256" key="7">
    <source>
        <dbReference type="ARBA" id="ARBA00022801"/>
    </source>
</evidence>
<dbReference type="RefSeq" id="WP_155588085.1">
    <property type="nucleotide sequence ID" value="NZ_WNLP01000001.1"/>
</dbReference>
<feature type="signal peptide" evidence="13">
    <location>
        <begin position="1"/>
        <end position="27"/>
    </location>
</feature>
<keyword evidence="9 12" id="KW-0119">Carbohydrate metabolism</keyword>
<keyword evidence="13" id="KW-0732">Signal</keyword>
<evidence type="ECO:0000313" key="17">
    <source>
        <dbReference type="Proteomes" id="UP000487882"/>
    </source>
</evidence>
<dbReference type="GO" id="GO:0005975">
    <property type="term" value="P:carbohydrate metabolic process"/>
    <property type="evidence" value="ECO:0007669"/>
    <property type="project" value="InterPro"/>
</dbReference>
<comment type="caution">
    <text evidence="16">The sequence shown here is derived from an EMBL/GenBank/DDBJ whole genome shotgun (WGS) entry which is preliminary data.</text>
</comment>
<evidence type="ECO:0000259" key="14">
    <source>
        <dbReference type="SMART" id="SM00632"/>
    </source>
</evidence>
<evidence type="ECO:0000256" key="2">
    <source>
        <dbReference type="ARBA" id="ARBA00001913"/>
    </source>
</evidence>
<dbReference type="PANTHER" id="PTHR43447">
    <property type="entry name" value="ALPHA-AMYLASE"/>
    <property type="match status" value="1"/>
</dbReference>
<dbReference type="CDD" id="cd11317">
    <property type="entry name" value="AmyAc_bac_euk_AmyA"/>
    <property type="match status" value="1"/>
</dbReference>
<feature type="chain" id="PRO_5029640579" description="Alpha-amylase" evidence="13">
    <location>
        <begin position="28"/>
        <end position="530"/>
    </location>
</feature>
<keyword evidence="7 12" id="KW-0378">Hydrolase</keyword>
<comment type="similarity">
    <text evidence="3 11">Belongs to the glycosyl hydrolase 13 family.</text>
</comment>
<dbReference type="InterPro" id="IPR013780">
    <property type="entry name" value="Glyco_hydro_b"/>
</dbReference>
<comment type="cofactor">
    <cofactor evidence="2">
        <name>Ca(2+)</name>
        <dbReference type="ChEBI" id="CHEBI:29108"/>
    </cofactor>
</comment>
<gene>
    <name evidence="16" type="ORF">GSD1FS_0370</name>
</gene>
<dbReference type="PRINTS" id="PR00110">
    <property type="entry name" value="ALPHAAMYLASE"/>
</dbReference>
<evidence type="ECO:0000256" key="13">
    <source>
        <dbReference type="SAM" id="SignalP"/>
    </source>
</evidence>
<evidence type="ECO:0000256" key="1">
    <source>
        <dbReference type="ARBA" id="ARBA00000548"/>
    </source>
</evidence>
<evidence type="ECO:0000256" key="4">
    <source>
        <dbReference type="ARBA" id="ARBA00012595"/>
    </source>
</evidence>
<feature type="domain" description="Alpha-amylase C-terminal" evidence="14">
    <location>
        <begin position="432"/>
        <end position="511"/>
    </location>
</feature>
<protein>
    <recommendedName>
        <fullName evidence="5 12">Alpha-amylase</fullName>
        <ecNumber evidence="4 12">3.2.1.1</ecNumber>
    </recommendedName>
</protein>